<protein>
    <submittedName>
        <fullName evidence="2">Glycoside hydrolase family 95 protein</fullName>
    </submittedName>
</protein>
<evidence type="ECO:0000313" key="2">
    <source>
        <dbReference type="EMBL" id="KAA4636485.1"/>
    </source>
</evidence>
<dbReference type="Pfam" id="PF14498">
    <property type="entry name" value="Glyco_hyd_65N_2"/>
    <property type="match status" value="1"/>
</dbReference>
<dbReference type="AlphaFoldDB" id="A0A642C4I6"/>
<name>A0A642C4I6_BACOV</name>
<organism evidence="2">
    <name type="scientific">Bacteroides ovatus</name>
    <dbReference type="NCBI Taxonomy" id="28116"/>
    <lineage>
        <taxon>Bacteria</taxon>
        <taxon>Pseudomonadati</taxon>
        <taxon>Bacteroidota</taxon>
        <taxon>Bacteroidia</taxon>
        <taxon>Bacteroidales</taxon>
        <taxon>Bacteroidaceae</taxon>
        <taxon>Bacteroides</taxon>
    </lineage>
</organism>
<dbReference type="EMBL" id="VWFN01000151">
    <property type="protein sequence ID" value="KAA4636485.1"/>
    <property type="molecule type" value="Genomic_DNA"/>
</dbReference>
<dbReference type="InterPro" id="IPR027414">
    <property type="entry name" value="GH95_N_dom"/>
</dbReference>
<evidence type="ECO:0000259" key="1">
    <source>
        <dbReference type="Pfam" id="PF14498"/>
    </source>
</evidence>
<dbReference type="GO" id="GO:0004560">
    <property type="term" value="F:alpha-L-fucosidase activity"/>
    <property type="evidence" value="ECO:0007669"/>
    <property type="project" value="TreeGrafter"/>
</dbReference>
<accession>A0A642C4I6</accession>
<sequence>MRNVTLGLIIGAALLVSGSLSLKATENKMKLWYDKPADEWMKSLPLGNGRLGVIIYGGIETETLALNESTMWSGEYDEHQQRPFGREKLNQVRKLFFENNLSEGNHVAGNMMAGSPHSVGTHLPIGDLKINFSYPQGEISDYRHELDLHTAINTVSYKVGNTEYIRQCIASNPDDVVAMHIKASRPKAITMELELKLLRQANVVA</sequence>
<keyword evidence="2" id="KW-0378">Hydrolase</keyword>
<gene>
    <name evidence="2" type="ORF">F3B51_28050</name>
</gene>
<dbReference type="Gene3D" id="2.70.98.50">
    <property type="entry name" value="putative glycoside hydrolase family protein from bacillus halodurans"/>
    <property type="match status" value="1"/>
</dbReference>
<comment type="caution">
    <text evidence="2">The sequence shown here is derived from an EMBL/GenBank/DDBJ whole genome shotgun (WGS) entry which is preliminary data.</text>
</comment>
<feature type="non-terminal residue" evidence="2">
    <location>
        <position position="205"/>
    </location>
</feature>
<reference evidence="2" key="1">
    <citation type="journal article" date="2019" name="Nat. Med.">
        <title>A library of human gut bacterial isolates paired with longitudinal multiomics data enables mechanistic microbiome research.</title>
        <authorList>
            <person name="Poyet M."/>
            <person name="Groussin M."/>
            <person name="Gibbons S.M."/>
            <person name="Avila-Pacheco J."/>
            <person name="Jiang X."/>
            <person name="Kearney S.M."/>
            <person name="Perrotta A.R."/>
            <person name="Berdy B."/>
            <person name="Zhao S."/>
            <person name="Lieberman T.D."/>
            <person name="Swanson P.K."/>
            <person name="Smith M."/>
            <person name="Roesemann S."/>
            <person name="Alexander J.E."/>
            <person name="Rich S.A."/>
            <person name="Livny J."/>
            <person name="Vlamakis H."/>
            <person name="Clish C."/>
            <person name="Bullock K."/>
            <person name="Deik A."/>
            <person name="Scott J."/>
            <person name="Pierce K.A."/>
            <person name="Xavier R.J."/>
            <person name="Alm E.J."/>
        </authorList>
    </citation>
    <scope>NUCLEOTIDE SEQUENCE</scope>
    <source>
        <strain evidence="2">BIOML-A13</strain>
    </source>
</reference>
<dbReference type="PANTHER" id="PTHR31084">
    <property type="entry name" value="ALPHA-L-FUCOSIDASE 2"/>
    <property type="match status" value="1"/>
</dbReference>
<dbReference type="PANTHER" id="PTHR31084:SF0">
    <property type="entry name" value="ALPHA-L-FUCOSIDASE 2"/>
    <property type="match status" value="1"/>
</dbReference>
<proteinExistence type="predicted"/>
<feature type="domain" description="Glycosyl hydrolase family 95 N-terminal" evidence="1">
    <location>
        <begin position="31"/>
        <end position="198"/>
    </location>
</feature>